<dbReference type="GO" id="GO:0006388">
    <property type="term" value="P:tRNA splicing, via endonucleolytic cleavage and ligation"/>
    <property type="evidence" value="ECO:0007669"/>
    <property type="project" value="TreeGrafter"/>
</dbReference>
<proteinExistence type="inferred from homology"/>
<evidence type="ECO:0000256" key="5">
    <source>
        <dbReference type="ARBA" id="ARBA00023027"/>
    </source>
</evidence>
<dbReference type="AlphaFoldDB" id="A0A1S3J927"/>
<dbReference type="Gene3D" id="3.20.170.30">
    <property type="match status" value="1"/>
</dbReference>
<dbReference type="PANTHER" id="PTHR12684">
    <property type="entry name" value="PUTATIVE PHOSPHOTRANSFERASE"/>
    <property type="match status" value="1"/>
</dbReference>
<evidence type="ECO:0000256" key="1">
    <source>
        <dbReference type="ARBA" id="ARBA00003343"/>
    </source>
</evidence>
<comment type="similarity">
    <text evidence="2">Belongs to the KptA/TPT1 family.</text>
</comment>
<keyword evidence="4" id="KW-0808">Transferase</keyword>
<evidence type="ECO:0000313" key="8">
    <source>
        <dbReference type="RefSeq" id="XP_013406374.1"/>
    </source>
</evidence>
<accession>A0A1S3J927</accession>
<dbReference type="EC" id="2.7.1.160" evidence="3"/>
<dbReference type="Proteomes" id="UP000085678">
    <property type="component" value="Unplaced"/>
</dbReference>
<keyword evidence="5" id="KW-0520">NAD</keyword>
<gene>
    <name evidence="8" type="primary">LOC106170888</name>
</gene>
<organism evidence="7 8">
    <name type="scientific">Lingula anatina</name>
    <name type="common">Brachiopod</name>
    <name type="synonym">Lingula unguis</name>
    <dbReference type="NCBI Taxonomy" id="7574"/>
    <lineage>
        <taxon>Eukaryota</taxon>
        <taxon>Metazoa</taxon>
        <taxon>Spiralia</taxon>
        <taxon>Lophotrochozoa</taxon>
        <taxon>Brachiopoda</taxon>
        <taxon>Linguliformea</taxon>
        <taxon>Lingulata</taxon>
        <taxon>Lingulida</taxon>
        <taxon>Linguloidea</taxon>
        <taxon>Lingulidae</taxon>
        <taxon>Lingula</taxon>
    </lineage>
</organism>
<sequence length="222" mass="25103">MASRGARKRSNQQYFQGNDVRLSKTLSYLLRHGAEKEGFTFTEGGFLYVDDVLKWSSLKTYTQEDILRVVENNDKKRFAVEQDEDTGRVKIRANQGHSVQVENLQLSPLIEASQYPVVIHGTYRKAWESIRSQGLSKMNRNHIHFAPGEPGDSGVISGMRKSCQVLIYLNLQKALEDGLQFFLSDNNVILSPGNCDGIISPKYFSKVMDRETGQSLDLHTNS</sequence>
<evidence type="ECO:0000256" key="3">
    <source>
        <dbReference type="ARBA" id="ARBA00012007"/>
    </source>
</evidence>
<evidence type="ECO:0000256" key="6">
    <source>
        <dbReference type="ARBA" id="ARBA00047949"/>
    </source>
</evidence>
<dbReference type="Pfam" id="PF01885">
    <property type="entry name" value="PTS_2-RNA"/>
    <property type="match status" value="1"/>
</dbReference>
<reference evidence="8" key="1">
    <citation type="submission" date="2025-08" db="UniProtKB">
        <authorList>
            <consortium name="RefSeq"/>
        </authorList>
    </citation>
    <scope>IDENTIFICATION</scope>
    <source>
        <tissue evidence="8">Gonads</tissue>
    </source>
</reference>
<name>A0A1S3J927_LINAN</name>
<dbReference type="OrthoDB" id="419694at2759"/>
<dbReference type="KEGG" id="lak:106170888"/>
<dbReference type="InterPro" id="IPR042081">
    <property type="entry name" value="RNA_2'-PTrans_C"/>
</dbReference>
<dbReference type="GeneID" id="106170888"/>
<comment type="catalytic activity">
    <reaction evidence="6">
        <text>2'-phospho-[ligated tRNA] + NAD(+) = mature tRNA + ADP-alpha-D-ribose 1'',2''-cyclic phosphate + nicotinamide</text>
        <dbReference type="Rhea" id="RHEA:23324"/>
        <dbReference type="Rhea" id="RHEA-COMP:11106"/>
        <dbReference type="Rhea" id="RHEA-COMP:11107"/>
        <dbReference type="ChEBI" id="CHEBI:17154"/>
        <dbReference type="ChEBI" id="CHEBI:57540"/>
        <dbReference type="ChEBI" id="CHEBI:76596"/>
        <dbReference type="ChEBI" id="CHEBI:82883"/>
        <dbReference type="ChEBI" id="CHEBI:85027"/>
        <dbReference type="EC" id="2.7.1.160"/>
    </reaction>
</comment>
<keyword evidence="7" id="KW-1185">Reference proteome</keyword>
<evidence type="ECO:0000313" key="7">
    <source>
        <dbReference type="Proteomes" id="UP000085678"/>
    </source>
</evidence>
<dbReference type="InterPro" id="IPR042080">
    <property type="entry name" value="RNA_2'-PTrans_N"/>
</dbReference>
<protein>
    <recommendedName>
        <fullName evidence="3">2'-phosphotransferase</fullName>
        <ecNumber evidence="3">2.7.1.160</ecNumber>
    </recommendedName>
</protein>
<dbReference type="SUPFAM" id="SSF56399">
    <property type="entry name" value="ADP-ribosylation"/>
    <property type="match status" value="1"/>
</dbReference>
<dbReference type="FunFam" id="3.20.170.30:FF:000002">
    <property type="entry name" value="Phosphotransferase, putative"/>
    <property type="match status" value="1"/>
</dbReference>
<comment type="function">
    <text evidence="1">Catalyzes the last step of tRNA splicing, the transfer of the splice junction 2'-phosphate from ligated tRNA to NAD to produce ADP-ribose 1''-2'' cyclic phosphate.</text>
</comment>
<evidence type="ECO:0000256" key="4">
    <source>
        <dbReference type="ARBA" id="ARBA00022679"/>
    </source>
</evidence>
<dbReference type="PANTHER" id="PTHR12684:SF2">
    <property type="entry name" value="TRNA 2'-PHOSPHOTRANSFERASE 1"/>
    <property type="match status" value="1"/>
</dbReference>
<dbReference type="InterPro" id="IPR002745">
    <property type="entry name" value="Ptrans_KptA/Tpt1"/>
</dbReference>
<evidence type="ECO:0000256" key="2">
    <source>
        <dbReference type="ARBA" id="ARBA00009836"/>
    </source>
</evidence>
<dbReference type="RefSeq" id="XP_013406374.1">
    <property type="nucleotide sequence ID" value="XM_013550920.1"/>
</dbReference>
<dbReference type="GO" id="GO:0000215">
    <property type="term" value="F:tRNA 2'-phosphotransferase activity"/>
    <property type="evidence" value="ECO:0007669"/>
    <property type="project" value="UniProtKB-EC"/>
</dbReference>
<dbReference type="Gene3D" id="1.10.10.970">
    <property type="entry name" value="RNA 2'-phosphotransferase, Tpt1/KptA family, N-terminal domain"/>
    <property type="match status" value="1"/>
</dbReference>